<keyword evidence="6" id="KW-1185">Reference proteome</keyword>
<keyword evidence="3" id="KW-0812">Transmembrane</keyword>
<feature type="compositionally biased region" description="Basic and acidic residues" evidence="2">
    <location>
        <begin position="326"/>
        <end position="339"/>
    </location>
</feature>
<evidence type="ECO:0000313" key="5">
    <source>
        <dbReference type="EMBL" id="ROT40502.1"/>
    </source>
</evidence>
<dbReference type="InterPro" id="IPR005097">
    <property type="entry name" value="Sacchrp_dh_NADP-bd"/>
</dbReference>
<dbReference type="PANTHER" id="PTHR12286:SF5">
    <property type="entry name" value="SACCHAROPINE DEHYDROGENASE-LIKE OXIDOREDUCTASE"/>
    <property type="match status" value="1"/>
</dbReference>
<dbReference type="EMBL" id="ML119052">
    <property type="protein sequence ID" value="ROT40502.1"/>
    <property type="molecule type" value="Genomic_DNA"/>
</dbReference>
<dbReference type="Proteomes" id="UP000272025">
    <property type="component" value="Unassembled WGS sequence"/>
</dbReference>
<accession>A0A3N2Q194</accession>
<name>A0A3N2Q194_SODAK</name>
<organism evidence="5 6">
    <name type="scientific">Sodiomyces alkalinus (strain CBS 110278 / VKM F-3762 / F11)</name>
    <name type="common">Alkaliphilic filamentous fungus</name>
    <dbReference type="NCBI Taxonomy" id="1314773"/>
    <lineage>
        <taxon>Eukaryota</taxon>
        <taxon>Fungi</taxon>
        <taxon>Dikarya</taxon>
        <taxon>Ascomycota</taxon>
        <taxon>Pezizomycotina</taxon>
        <taxon>Sordariomycetes</taxon>
        <taxon>Hypocreomycetidae</taxon>
        <taxon>Glomerellales</taxon>
        <taxon>Plectosphaerellaceae</taxon>
        <taxon>Sodiomyces</taxon>
    </lineage>
</organism>
<feature type="region of interest" description="Disordered" evidence="2">
    <location>
        <begin position="320"/>
        <end position="346"/>
    </location>
</feature>
<sequence length="419" mass="45806">MSFRNHDRQYDLVVFGATGYTGALTAEHITAHLPSNLKWAVAGRSETKLQNVIAECKKLNPNRLQPEIEICNLNGAELNALAKKTFILITVVGPYSQYGEHAFRACAENGTHYFDATGEVPWVAKMLAKYEDAAKASGAMMFPQMGLESAVPDLITWSLVEIIREKLSAKTGDVTLSIHKMSATPSGGTLATVFNLFDQFSLGEIGSAFRPYALSPVPNPRKVPSRDTLVTKLLGVRTIPELGTLTTSVAGTTDTSVVQRSWGLHASLPSRQQKSYGPNFSFVEFYRARSWFHGILVHFSLALLGIVMVTPLRGIARKFVSQPGEGPDKETASKEEMEQRGIAIPDVEPRPDQIAASRAWYKGSMYYLTGILLSEAALTVLEDDVDLPGGVFTASCLGQRYIDRLDGAGFKMETKLIPS</sequence>
<dbReference type="AlphaFoldDB" id="A0A3N2Q194"/>
<feature type="transmembrane region" description="Helical" evidence="3">
    <location>
        <begin position="291"/>
        <end position="312"/>
    </location>
</feature>
<dbReference type="GO" id="GO:0009247">
    <property type="term" value="P:glycolipid biosynthetic process"/>
    <property type="evidence" value="ECO:0007669"/>
    <property type="project" value="TreeGrafter"/>
</dbReference>
<keyword evidence="3" id="KW-0472">Membrane</keyword>
<dbReference type="OrthoDB" id="10268090at2759"/>
<evidence type="ECO:0000256" key="3">
    <source>
        <dbReference type="SAM" id="Phobius"/>
    </source>
</evidence>
<evidence type="ECO:0000259" key="4">
    <source>
        <dbReference type="Pfam" id="PF03435"/>
    </source>
</evidence>
<dbReference type="GO" id="GO:0005739">
    <property type="term" value="C:mitochondrion"/>
    <property type="evidence" value="ECO:0007669"/>
    <property type="project" value="TreeGrafter"/>
</dbReference>
<reference evidence="5 6" key="1">
    <citation type="journal article" date="2018" name="Mol. Ecol.">
        <title>The obligate alkalophilic soda-lake fungus Sodiomyces alkalinus has shifted to a protein diet.</title>
        <authorList>
            <person name="Grum-Grzhimaylo A.A."/>
            <person name="Falkoski D.L."/>
            <person name="van den Heuvel J."/>
            <person name="Valero-Jimenez C.A."/>
            <person name="Min B."/>
            <person name="Choi I.G."/>
            <person name="Lipzen A."/>
            <person name="Daum C.G."/>
            <person name="Aanen D.K."/>
            <person name="Tsang A."/>
            <person name="Henrissat B."/>
            <person name="Bilanenko E.N."/>
            <person name="de Vries R.P."/>
            <person name="van Kan J.A.L."/>
            <person name="Grigoriev I.V."/>
            <person name="Debets A.J.M."/>
        </authorList>
    </citation>
    <scope>NUCLEOTIDE SEQUENCE [LARGE SCALE GENOMIC DNA]</scope>
    <source>
        <strain evidence="5 6">F11</strain>
    </source>
</reference>
<evidence type="ECO:0000313" key="6">
    <source>
        <dbReference type="Proteomes" id="UP000272025"/>
    </source>
</evidence>
<evidence type="ECO:0000256" key="1">
    <source>
        <dbReference type="ARBA" id="ARBA00038048"/>
    </source>
</evidence>
<evidence type="ECO:0000256" key="2">
    <source>
        <dbReference type="SAM" id="MobiDB-lite"/>
    </source>
</evidence>
<dbReference type="InterPro" id="IPR051276">
    <property type="entry name" value="Saccharopine_DH-like_oxidrdct"/>
</dbReference>
<comment type="similarity">
    <text evidence="1">Belongs to the saccharopine dehydrogenase family.</text>
</comment>
<protein>
    <submittedName>
        <fullName evidence="5">Saccharopine dehydrogenase</fullName>
    </submittedName>
</protein>
<dbReference type="PANTHER" id="PTHR12286">
    <property type="entry name" value="SACCHAROPINE DEHYDROGENASE-LIKE OXIDOREDUCTASE"/>
    <property type="match status" value="1"/>
</dbReference>
<proteinExistence type="inferred from homology"/>
<dbReference type="InterPro" id="IPR036291">
    <property type="entry name" value="NAD(P)-bd_dom_sf"/>
</dbReference>
<dbReference type="Gene3D" id="3.40.50.720">
    <property type="entry name" value="NAD(P)-binding Rossmann-like Domain"/>
    <property type="match status" value="1"/>
</dbReference>
<dbReference type="FunFam" id="3.40.50.720:FF:000592">
    <property type="entry name" value="Similar to saccharopine dehydrogenase"/>
    <property type="match status" value="1"/>
</dbReference>
<dbReference type="GO" id="GO:0005886">
    <property type="term" value="C:plasma membrane"/>
    <property type="evidence" value="ECO:0007669"/>
    <property type="project" value="TreeGrafter"/>
</dbReference>
<dbReference type="Pfam" id="PF03435">
    <property type="entry name" value="Sacchrp_dh_NADP"/>
    <property type="match status" value="1"/>
</dbReference>
<feature type="domain" description="Saccharopine dehydrogenase NADP binding" evidence="4">
    <location>
        <begin position="13"/>
        <end position="140"/>
    </location>
</feature>
<dbReference type="RefSeq" id="XP_028468308.1">
    <property type="nucleotide sequence ID" value="XM_028608651.1"/>
</dbReference>
<dbReference type="GO" id="GO:0005811">
    <property type="term" value="C:lipid droplet"/>
    <property type="evidence" value="ECO:0007669"/>
    <property type="project" value="TreeGrafter"/>
</dbReference>
<dbReference type="SUPFAM" id="SSF51735">
    <property type="entry name" value="NAD(P)-binding Rossmann-fold domains"/>
    <property type="match status" value="1"/>
</dbReference>
<keyword evidence="3" id="KW-1133">Transmembrane helix</keyword>
<dbReference type="GeneID" id="39577129"/>
<gene>
    <name evidence="5" type="ORF">SODALDRAFT_290789</name>
</gene>